<dbReference type="InterPro" id="IPR009057">
    <property type="entry name" value="Homeodomain-like_sf"/>
</dbReference>
<dbReference type="PROSITE" id="PS50977">
    <property type="entry name" value="HTH_TETR_2"/>
    <property type="match status" value="1"/>
</dbReference>
<keyword evidence="7" id="KW-1185">Reference proteome</keyword>
<evidence type="ECO:0000313" key="6">
    <source>
        <dbReference type="EMBL" id="MDQ0369734.1"/>
    </source>
</evidence>
<organism evidence="6 7">
    <name type="scientific">Catenuloplanes indicus</name>
    <dbReference type="NCBI Taxonomy" id="137267"/>
    <lineage>
        <taxon>Bacteria</taxon>
        <taxon>Bacillati</taxon>
        <taxon>Actinomycetota</taxon>
        <taxon>Actinomycetes</taxon>
        <taxon>Micromonosporales</taxon>
        <taxon>Micromonosporaceae</taxon>
        <taxon>Catenuloplanes</taxon>
    </lineage>
</organism>
<dbReference type="InterPro" id="IPR025996">
    <property type="entry name" value="MT1864/Rv1816-like_C"/>
</dbReference>
<accession>A0AAE3W6W0</accession>
<dbReference type="Gene3D" id="1.10.357.10">
    <property type="entry name" value="Tetracycline Repressor, domain 2"/>
    <property type="match status" value="1"/>
</dbReference>
<dbReference type="InterPro" id="IPR001647">
    <property type="entry name" value="HTH_TetR"/>
</dbReference>
<protein>
    <submittedName>
        <fullName evidence="6">AcrR family transcriptional regulator</fullName>
    </submittedName>
</protein>
<dbReference type="AlphaFoldDB" id="A0AAE3W6W0"/>
<evidence type="ECO:0000313" key="7">
    <source>
        <dbReference type="Proteomes" id="UP001240236"/>
    </source>
</evidence>
<evidence type="ECO:0000256" key="2">
    <source>
        <dbReference type="ARBA" id="ARBA00023125"/>
    </source>
</evidence>
<keyword evidence="2 4" id="KW-0238">DNA-binding</keyword>
<name>A0AAE3W6W0_9ACTN</name>
<sequence length="221" mass="23496">MPEKRTTYHHGDLRAALVTAGIGLARKGGPQAVVLREVTRLVGVAPNSAYGHFKTLAALRSAVTLQAQSEMGEAMGRHLDAVDAAAPADPRAAAKAYLREVGRSYIRFALDEPGLFRTAMGGSPVGLRIPGTPEDVRIAGDRREPDSFLLRALTRLIETGSLRPEDLGPAVIAHWATVHGLATMFLDLLAPMTDAQRESTIDDALDVLVDGLTARRTGSAA</sequence>
<dbReference type="SUPFAM" id="SSF46689">
    <property type="entry name" value="Homeodomain-like"/>
    <property type="match status" value="1"/>
</dbReference>
<dbReference type="Proteomes" id="UP001240236">
    <property type="component" value="Unassembled WGS sequence"/>
</dbReference>
<dbReference type="EMBL" id="JAUSUZ010000001">
    <property type="protein sequence ID" value="MDQ0369734.1"/>
    <property type="molecule type" value="Genomic_DNA"/>
</dbReference>
<evidence type="ECO:0000256" key="4">
    <source>
        <dbReference type="PROSITE-ProRule" id="PRU00335"/>
    </source>
</evidence>
<feature type="domain" description="HTH tetR-type" evidence="5">
    <location>
        <begin position="11"/>
        <end position="71"/>
    </location>
</feature>
<reference evidence="6 7" key="1">
    <citation type="submission" date="2023-07" db="EMBL/GenBank/DDBJ databases">
        <title>Sequencing the genomes of 1000 actinobacteria strains.</title>
        <authorList>
            <person name="Klenk H.-P."/>
        </authorList>
    </citation>
    <scope>NUCLEOTIDE SEQUENCE [LARGE SCALE GENOMIC DNA]</scope>
    <source>
        <strain evidence="6 7">DSM 44709</strain>
    </source>
</reference>
<proteinExistence type="predicted"/>
<dbReference type="Pfam" id="PF13305">
    <property type="entry name" value="TetR_C_33"/>
    <property type="match status" value="1"/>
</dbReference>
<evidence type="ECO:0000256" key="3">
    <source>
        <dbReference type="ARBA" id="ARBA00023163"/>
    </source>
</evidence>
<dbReference type="RefSeq" id="WP_307245171.1">
    <property type="nucleotide sequence ID" value="NZ_JAUSUZ010000001.1"/>
</dbReference>
<dbReference type="GO" id="GO:0003677">
    <property type="term" value="F:DNA binding"/>
    <property type="evidence" value="ECO:0007669"/>
    <property type="project" value="UniProtKB-UniRule"/>
</dbReference>
<keyword evidence="1" id="KW-0805">Transcription regulation</keyword>
<gene>
    <name evidence="6" type="ORF">J2S42_006403</name>
</gene>
<dbReference type="SUPFAM" id="SSF48498">
    <property type="entry name" value="Tetracyclin repressor-like, C-terminal domain"/>
    <property type="match status" value="1"/>
</dbReference>
<dbReference type="InterPro" id="IPR036271">
    <property type="entry name" value="Tet_transcr_reg_TetR-rel_C_sf"/>
</dbReference>
<evidence type="ECO:0000259" key="5">
    <source>
        <dbReference type="PROSITE" id="PS50977"/>
    </source>
</evidence>
<keyword evidence="3" id="KW-0804">Transcription</keyword>
<comment type="caution">
    <text evidence="6">The sequence shown here is derived from an EMBL/GenBank/DDBJ whole genome shotgun (WGS) entry which is preliminary data.</text>
</comment>
<feature type="DNA-binding region" description="H-T-H motif" evidence="4">
    <location>
        <begin position="34"/>
        <end position="53"/>
    </location>
</feature>
<evidence type="ECO:0000256" key="1">
    <source>
        <dbReference type="ARBA" id="ARBA00023015"/>
    </source>
</evidence>